<evidence type="ECO:0000256" key="1">
    <source>
        <dbReference type="SAM" id="Phobius"/>
    </source>
</evidence>
<dbReference type="AlphaFoldDB" id="A0A552X356"/>
<evidence type="ECO:0000313" key="2">
    <source>
        <dbReference type="EMBL" id="TRW49474.1"/>
    </source>
</evidence>
<comment type="caution">
    <text evidence="2">The sequence shown here is derived from an EMBL/GenBank/DDBJ whole genome shotgun (WGS) entry which is preliminary data.</text>
</comment>
<organism evidence="2 3">
    <name type="scientific">Aliidiomarina halalkaliphila</name>
    <dbReference type="NCBI Taxonomy" id="2593535"/>
    <lineage>
        <taxon>Bacteria</taxon>
        <taxon>Pseudomonadati</taxon>
        <taxon>Pseudomonadota</taxon>
        <taxon>Gammaproteobacteria</taxon>
        <taxon>Alteromonadales</taxon>
        <taxon>Idiomarinaceae</taxon>
        <taxon>Aliidiomarina</taxon>
    </lineage>
</organism>
<dbReference type="EMBL" id="VJWL01000001">
    <property type="protein sequence ID" value="TRW49474.1"/>
    <property type="molecule type" value="Genomic_DNA"/>
</dbReference>
<keyword evidence="1" id="KW-1133">Transmembrane helix</keyword>
<proteinExistence type="predicted"/>
<gene>
    <name evidence="2" type="ORF">FM042_01005</name>
</gene>
<sequence length="414" mass="47222">MTMPRTPETRTSGGYILFAAALLLLGFAWALFSVTELAQDAQMQTEIQHVADNTAAAMGVVASRDLNFKAVTNRAMLANDVAIGQALALLSWFEMGHMTSQRLALYSAWIPYVNTVSAHLARTLQHMRVPMTSGVHSFVAFQQFVLQGLEHAQWSFHQATWISSLLTAHHIAESNHLKLELFLLNHQTLIDVKTLWFRFQRRQTHPVAQSDYVRMVQDSRDDFTRSRTYRWFDAGFIYAQKAGGTEAFQRLGQVHWQSIDSLSLHQRALFWRSEHRLGGGGSFIGSRPPLTSRSSDFGESYQRNRLSSRDGARIARSLTSGHRIPRYYELDQPTDAQITLVLRTREGPVLWAASRALVFFDRPKDLWPRQDQQYERPNLFNALWQSRVVAIPSYELAILATQVHADSIFRESKT</sequence>
<dbReference type="Proteomes" id="UP000320359">
    <property type="component" value="Unassembled WGS sequence"/>
</dbReference>
<evidence type="ECO:0000313" key="3">
    <source>
        <dbReference type="Proteomes" id="UP000320359"/>
    </source>
</evidence>
<dbReference type="OrthoDB" id="5493674at2"/>
<accession>A0A552X356</accession>
<feature type="transmembrane region" description="Helical" evidence="1">
    <location>
        <begin position="12"/>
        <end position="32"/>
    </location>
</feature>
<protein>
    <submittedName>
        <fullName evidence="2">Uncharacterized protein</fullName>
    </submittedName>
</protein>
<keyword evidence="3" id="KW-1185">Reference proteome</keyword>
<reference evidence="2 3" key="1">
    <citation type="submission" date="2019-07" db="EMBL/GenBank/DDBJ databases">
        <authorList>
            <person name="Yang M."/>
            <person name="Zhao D."/>
            <person name="Xiang H."/>
        </authorList>
    </citation>
    <scope>NUCLEOTIDE SEQUENCE [LARGE SCALE GENOMIC DNA]</scope>
    <source>
        <strain evidence="2 3">IM1326</strain>
    </source>
</reference>
<keyword evidence="1" id="KW-0472">Membrane</keyword>
<name>A0A552X356_9GAMM</name>
<keyword evidence="1" id="KW-0812">Transmembrane</keyword>